<evidence type="ECO:0000256" key="1">
    <source>
        <dbReference type="SAM" id="SignalP"/>
    </source>
</evidence>
<name>A0A841JT02_9BACT</name>
<proteinExistence type="predicted"/>
<sequence length="344" mass="37767">MNIRMRICLITVILLHAGVAAFPQENSAATSRTVRLNVIVSAKSGTPVSGLGEQDFSLLDNKAPRSIQSFKVVSSSQEPVKVILLIDAVNTNFDRVAYVRNEVQKFLKANDGKLANPTTIAVLTDDGTQMQKGFTQDGNALNASLEHYTIGLRQLTRSTGIWGANDRVQISLTAVQQLAAYALTIPGRKIVLWVSPGWPLLSGNRFDLDSKQQRQIFANVVAFSKELQQANLTLYNINPLGPEESLFREDYYQDFLKGVSKAGQTDLADLSLQVLAVQSGGLSLNGQSDVAGNLEKCLSDTESWYEVTFATSVAEQRDEYHHIQITVDKPGLTARTRDGYYAQP</sequence>
<dbReference type="NCBIfam" id="TIGR03436">
    <property type="entry name" value="acidobact_VWFA"/>
    <property type="match status" value="1"/>
</dbReference>
<keyword evidence="3" id="KW-1185">Reference proteome</keyword>
<dbReference type="EMBL" id="JACHEK010000004">
    <property type="protein sequence ID" value="MBB6144542.1"/>
    <property type="molecule type" value="Genomic_DNA"/>
</dbReference>
<feature type="signal peptide" evidence="1">
    <location>
        <begin position="1"/>
        <end position="21"/>
    </location>
</feature>
<protein>
    <submittedName>
        <fullName evidence="2">VWFA-related protein</fullName>
    </submittedName>
</protein>
<dbReference type="InterPro" id="IPR017802">
    <property type="entry name" value="VWFA-rel_acidobac-type"/>
</dbReference>
<keyword evidence="1" id="KW-0732">Signal</keyword>
<evidence type="ECO:0000313" key="3">
    <source>
        <dbReference type="Proteomes" id="UP000538666"/>
    </source>
</evidence>
<dbReference type="RefSeq" id="WP_050058858.1">
    <property type="nucleotide sequence ID" value="NZ_JACHEK010000004.1"/>
</dbReference>
<feature type="chain" id="PRO_5032587614" evidence="1">
    <location>
        <begin position="22"/>
        <end position="344"/>
    </location>
</feature>
<evidence type="ECO:0000313" key="2">
    <source>
        <dbReference type="EMBL" id="MBB6144542.1"/>
    </source>
</evidence>
<gene>
    <name evidence="2" type="ORF">HNQ77_002494</name>
</gene>
<dbReference type="Proteomes" id="UP000538666">
    <property type="component" value="Unassembled WGS sequence"/>
</dbReference>
<organism evidence="2 3">
    <name type="scientific">Silvibacterium bohemicum</name>
    <dbReference type="NCBI Taxonomy" id="1577686"/>
    <lineage>
        <taxon>Bacteria</taxon>
        <taxon>Pseudomonadati</taxon>
        <taxon>Acidobacteriota</taxon>
        <taxon>Terriglobia</taxon>
        <taxon>Terriglobales</taxon>
        <taxon>Acidobacteriaceae</taxon>
        <taxon>Silvibacterium</taxon>
    </lineage>
</organism>
<reference evidence="2 3" key="1">
    <citation type="submission" date="2020-08" db="EMBL/GenBank/DDBJ databases">
        <title>Genomic Encyclopedia of Type Strains, Phase IV (KMG-IV): sequencing the most valuable type-strain genomes for metagenomic binning, comparative biology and taxonomic classification.</title>
        <authorList>
            <person name="Goeker M."/>
        </authorList>
    </citation>
    <scope>NUCLEOTIDE SEQUENCE [LARGE SCALE GENOMIC DNA]</scope>
    <source>
        <strain evidence="2 3">DSM 103733</strain>
    </source>
</reference>
<accession>A0A841JT02</accession>
<dbReference type="AlphaFoldDB" id="A0A841JT02"/>
<comment type="caution">
    <text evidence="2">The sequence shown here is derived from an EMBL/GenBank/DDBJ whole genome shotgun (WGS) entry which is preliminary data.</text>
</comment>